<reference evidence="2 3" key="1">
    <citation type="submission" date="2007-10" db="EMBL/GenBank/DDBJ databases">
        <title>Complete sequence of Shewanella pealeana ATCC 700345.</title>
        <authorList>
            <consortium name="US DOE Joint Genome Institute"/>
            <person name="Copeland A."/>
            <person name="Lucas S."/>
            <person name="Lapidus A."/>
            <person name="Barry K."/>
            <person name="Glavina del Rio T."/>
            <person name="Dalin E."/>
            <person name="Tice H."/>
            <person name="Pitluck S."/>
            <person name="Chertkov O."/>
            <person name="Brettin T."/>
            <person name="Bruce D."/>
            <person name="Detter J.C."/>
            <person name="Han C."/>
            <person name="Schmutz J."/>
            <person name="Larimer F."/>
            <person name="Land M."/>
            <person name="Hauser L."/>
            <person name="Kyrpides N."/>
            <person name="Kim E."/>
            <person name="Zhao J.-S.Z."/>
            <person name="Manno D."/>
            <person name="Hawari J."/>
            <person name="Richardson P."/>
        </authorList>
    </citation>
    <scope>NUCLEOTIDE SEQUENCE [LARGE SCALE GENOMIC DNA]</scope>
    <source>
        <strain evidence="3">ATCC 700345 / ANG-SQ1</strain>
    </source>
</reference>
<dbReference type="KEGG" id="spl:Spea_2384"/>
<gene>
    <name evidence="2" type="ordered locus">Spea_2384</name>
</gene>
<dbReference type="EMBL" id="CP000851">
    <property type="protein sequence ID" value="ABV87704.1"/>
    <property type="molecule type" value="Genomic_DNA"/>
</dbReference>
<organism evidence="2 3">
    <name type="scientific">Shewanella pealeana (strain ATCC 700345 / ANG-SQ1)</name>
    <dbReference type="NCBI Taxonomy" id="398579"/>
    <lineage>
        <taxon>Bacteria</taxon>
        <taxon>Pseudomonadati</taxon>
        <taxon>Pseudomonadota</taxon>
        <taxon>Gammaproteobacteria</taxon>
        <taxon>Alteromonadales</taxon>
        <taxon>Shewanellaceae</taxon>
        <taxon>Shewanella</taxon>
    </lineage>
</organism>
<dbReference type="RefSeq" id="WP_012155618.1">
    <property type="nucleotide sequence ID" value="NC_009901.1"/>
</dbReference>
<feature type="transmembrane region" description="Helical" evidence="1">
    <location>
        <begin position="61"/>
        <end position="83"/>
    </location>
</feature>
<dbReference type="eggNOG" id="ENOG5031TMU">
    <property type="taxonomic scope" value="Bacteria"/>
</dbReference>
<dbReference type="Proteomes" id="UP000002608">
    <property type="component" value="Chromosome"/>
</dbReference>
<evidence type="ECO:0000313" key="2">
    <source>
        <dbReference type="EMBL" id="ABV87704.1"/>
    </source>
</evidence>
<keyword evidence="1" id="KW-0472">Membrane</keyword>
<keyword evidence="1" id="KW-0812">Transmembrane</keyword>
<sequence>MRYAGRREVRLKQRVYGEEIVTVDKLDEPDTKLNFVCPDSEFRINSSLLTEKNDQRQFKGLTITLCVLLLHIIAIAAIDDLWIRSAPLIKKVSAPKIQSYLYHAPQKVPELEASIVNQVTLEQVSTANPSSISALVNAPTSGLNDQAKPPKAALSEPATSDISLQASLNTTAKSKSRTSSVNRFTQSYLAKQRASQLDSLVIERAAKYTQQRSLSEMDGDMQELVFPEVDTYSKVATTDHVLDPNRIIRKGDTCYRIVKIGDQINPYAETIGFPFNCGGDKVKKAINDAIAARLNKRMVGKQR</sequence>
<evidence type="ECO:0000313" key="3">
    <source>
        <dbReference type="Proteomes" id="UP000002608"/>
    </source>
</evidence>
<dbReference type="HOGENOM" id="CLU_917965_0_0_6"/>
<evidence type="ECO:0000256" key="1">
    <source>
        <dbReference type="SAM" id="Phobius"/>
    </source>
</evidence>
<name>A8H567_SHEPA</name>
<dbReference type="AlphaFoldDB" id="A8H567"/>
<protein>
    <submittedName>
        <fullName evidence="2">Uncharacterized protein</fullName>
    </submittedName>
</protein>
<accession>A8H567</accession>
<dbReference type="OrthoDB" id="6272870at2"/>
<keyword evidence="3" id="KW-1185">Reference proteome</keyword>
<proteinExistence type="predicted"/>
<keyword evidence="1" id="KW-1133">Transmembrane helix</keyword>